<reference evidence="1" key="1">
    <citation type="submission" date="2013-12" db="EMBL/GenBank/DDBJ databases">
        <title>A Varibaculum cambriense genome reconstructed from a premature infant gut community with otherwise low bacterial novelty that shifts toward anaerobic metabolism during the third week of life.</title>
        <authorList>
            <person name="Brown C.T."/>
            <person name="Sharon I."/>
            <person name="Thomas B.C."/>
            <person name="Castelle C.J."/>
            <person name="Morowitz M.J."/>
            <person name="Banfield J.F."/>
        </authorList>
    </citation>
    <scope>NUCLEOTIDE SEQUENCE</scope>
</reference>
<comment type="caution">
    <text evidence="1">The sequence shown here is derived from an EMBL/GenBank/DDBJ whole genome shotgun (WGS) entry which is preliminary data.</text>
</comment>
<dbReference type="AlphaFoldDB" id="W1YT79"/>
<gene>
    <name evidence="1" type="ORF">Q604_UNBC01608G0001</name>
</gene>
<proteinExistence type="predicted"/>
<sequence length="101" mass="10821">NKDLVEMSSANFGKATDDVRARIDKDSARFFNGSENIGVTPKGIQIENTDTLEQANFTKYGMYASEGSKTVYYTTTGISAGDQIINNVKAGVADTDAVNVS</sequence>
<dbReference type="SUPFAM" id="SSF101967">
    <property type="entry name" value="Adhesin YadA, collagen-binding domain"/>
    <property type="match status" value="1"/>
</dbReference>
<protein>
    <submittedName>
        <fullName evidence="1">Uncharacterized protein</fullName>
    </submittedName>
</protein>
<dbReference type="InterPro" id="IPR011049">
    <property type="entry name" value="Serralysin-like_metalloprot_C"/>
</dbReference>
<evidence type="ECO:0000313" key="1">
    <source>
        <dbReference type="EMBL" id="ETJ44374.1"/>
    </source>
</evidence>
<accession>W1YT79</accession>
<feature type="non-terminal residue" evidence="1">
    <location>
        <position position="1"/>
    </location>
</feature>
<dbReference type="EMBL" id="AZMM01001608">
    <property type="protein sequence ID" value="ETJ44374.1"/>
    <property type="molecule type" value="Genomic_DNA"/>
</dbReference>
<organism evidence="1">
    <name type="scientific">human gut metagenome</name>
    <dbReference type="NCBI Taxonomy" id="408170"/>
    <lineage>
        <taxon>unclassified sequences</taxon>
        <taxon>metagenomes</taxon>
        <taxon>organismal metagenomes</taxon>
    </lineage>
</organism>
<name>W1YT79_9ZZZZ</name>
<feature type="non-terminal residue" evidence="1">
    <location>
        <position position="101"/>
    </location>
</feature>
<dbReference type="Gene3D" id="2.150.10.10">
    <property type="entry name" value="Serralysin-like metalloprotease, C-terminal"/>
    <property type="match status" value="1"/>
</dbReference>